<feature type="coiled-coil region" evidence="1">
    <location>
        <begin position="85"/>
        <end position="116"/>
    </location>
</feature>
<accession>A0A0R1UA17</accession>
<organism evidence="2 3">
    <name type="scientific">Limosilactobacillus ingluviei DSM 15946</name>
    <dbReference type="NCBI Taxonomy" id="1423760"/>
    <lineage>
        <taxon>Bacteria</taxon>
        <taxon>Bacillati</taxon>
        <taxon>Bacillota</taxon>
        <taxon>Bacilli</taxon>
        <taxon>Lactobacillales</taxon>
        <taxon>Lactobacillaceae</taxon>
        <taxon>Limosilactobacillus</taxon>
    </lineage>
</organism>
<dbReference type="EMBL" id="AZFK01000038">
    <property type="protein sequence ID" value="KRL89982.1"/>
    <property type="molecule type" value="Genomic_DNA"/>
</dbReference>
<dbReference type="AlphaFoldDB" id="A0A0R1UA17"/>
<sequence>MLINQQKGVQPMTQETKQADLLQEYIQEILSIAEFAKETNANYSHLEELDKLITANEATLNKQFIKVPFTKFRVLDDTGILKPKVPGLLEENKQLVDEYNQLLEKTKTNYDIIKRKERTLGQKMQTLTDYPEIIRVGSAIVESIDNNQI</sequence>
<evidence type="ECO:0000313" key="2">
    <source>
        <dbReference type="EMBL" id="KRL89982.1"/>
    </source>
</evidence>
<evidence type="ECO:0000313" key="3">
    <source>
        <dbReference type="Proteomes" id="UP000050816"/>
    </source>
</evidence>
<name>A0A0R1UA17_9LACO</name>
<dbReference type="Proteomes" id="UP000050816">
    <property type="component" value="Unassembled WGS sequence"/>
</dbReference>
<evidence type="ECO:0000256" key="1">
    <source>
        <dbReference type="SAM" id="Coils"/>
    </source>
</evidence>
<keyword evidence="1" id="KW-0175">Coiled coil</keyword>
<proteinExistence type="predicted"/>
<dbReference type="PATRIC" id="fig|1423760.3.peg.1502"/>
<reference evidence="2 3" key="1">
    <citation type="journal article" date="2015" name="Genome Announc.">
        <title>Expanding the biotechnology potential of lactobacilli through comparative genomics of 213 strains and associated genera.</title>
        <authorList>
            <person name="Sun Z."/>
            <person name="Harris H.M."/>
            <person name="McCann A."/>
            <person name="Guo C."/>
            <person name="Argimon S."/>
            <person name="Zhang W."/>
            <person name="Yang X."/>
            <person name="Jeffery I.B."/>
            <person name="Cooney J.C."/>
            <person name="Kagawa T.F."/>
            <person name="Liu W."/>
            <person name="Song Y."/>
            <person name="Salvetti E."/>
            <person name="Wrobel A."/>
            <person name="Rasinkangas P."/>
            <person name="Parkhill J."/>
            <person name="Rea M.C."/>
            <person name="O'Sullivan O."/>
            <person name="Ritari J."/>
            <person name="Douillard F.P."/>
            <person name="Paul Ross R."/>
            <person name="Yang R."/>
            <person name="Briner A.E."/>
            <person name="Felis G.E."/>
            <person name="de Vos W.M."/>
            <person name="Barrangou R."/>
            <person name="Klaenhammer T.R."/>
            <person name="Caufield P.W."/>
            <person name="Cui Y."/>
            <person name="Zhang H."/>
            <person name="O'Toole P.W."/>
        </authorList>
    </citation>
    <scope>NUCLEOTIDE SEQUENCE [LARGE SCALE GENOMIC DNA]</scope>
    <source>
        <strain evidence="2 3">DSM 15946</strain>
    </source>
</reference>
<gene>
    <name evidence="2" type="ORF">FC43_GL001430</name>
</gene>
<protein>
    <submittedName>
        <fullName evidence="2">Uncharacterized protein</fullName>
    </submittedName>
</protein>
<comment type="caution">
    <text evidence="2">The sequence shown here is derived from an EMBL/GenBank/DDBJ whole genome shotgun (WGS) entry which is preliminary data.</text>
</comment>